<dbReference type="InterPro" id="IPR051912">
    <property type="entry name" value="Alkylbase_DNA_Glycosylase/TA"/>
</dbReference>
<dbReference type="GO" id="GO:0032259">
    <property type="term" value="P:methylation"/>
    <property type="evidence" value="ECO:0007669"/>
    <property type="project" value="UniProtKB-KW"/>
</dbReference>
<dbReference type="FunFam" id="3.40.10.10:FF:000001">
    <property type="entry name" value="DNA-3-methyladenine glycosylase 2"/>
    <property type="match status" value="1"/>
</dbReference>
<dbReference type="GO" id="GO:0005737">
    <property type="term" value="C:cytoplasm"/>
    <property type="evidence" value="ECO:0007669"/>
    <property type="project" value="TreeGrafter"/>
</dbReference>
<dbReference type="SMART" id="SM00342">
    <property type="entry name" value="HTH_ARAC"/>
    <property type="match status" value="1"/>
</dbReference>
<dbReference type="Gene3D" id="3.40.10.10">
    <property type="entry name" value="DNA Methylphosphotriester Repair Domain"/>
    <property type="match status" value="1"/>
</dbReference>
<evidence type="ECO:0000256" key="8">
    <source>
        <dbReference type="ARBA" id="ARBA00022833"/>
    </source>
</evidence>
<dbReference type="InterPro" id="IPR035451">
    <property type="entry name" value="Ada-like_dom_sf"/>
</dbReference>
<comment type="cofactor">
    <cofactor evidence="2">
        <name>Zn(2+)</name>
        <dbReference type="ChEBI" id="CHEBI:29105"/>
    </cofactor>
</comment>
<dbReference type="InterPro" id="IPR011257">
    <property type="entry name" value="DNA_glycosylase"/>
</dbReference>
<dbReference type="InterPro" id="IPR003265">
    <property type="entry name" value="HhH-GPD_domain"/>
</dbReference>
<dbReference type="InterPro" id="IPR018062">
    <property type="entry name" value="HTH_AraC-typ_CS"/>
</dbReference>
<evidence type="ECO:0000259" key="14">
    <source>
        <dbReference type="PROSITE" id="PS01124"/>
    </source>
</evidence>
<evidence type="ECO:0000256" key="3">
    <source>
        <dbReference type="ARBA" id="ARBA00012000"/>
    </source>
</evidence>
<evidence type="ECO:0000256" key="4">
    <source>
        <dbReference type="ARBA" id="ARBA00022603"/>
    </source>
</evidence>
<keyword evidence="4" id="KW-0489">Methyltransferase</keyword>
<dbReference type="EC" id="3.2.2.21" evidence="3"/>
<dbReference type="Gene3D" id="1.10.340.30">
    <property type="entry name" value="Hypothetical protein, domain 2"/>
    <property type="match status" value="1"/>
</dbReference>
<dbReference type="Pfam" id="PF02805">
    <property type="entry name" value="Ada_Zn_binding"/>
    <property type="match status" value="1"/>
</dbReference>
<dbReference type="Pfam" id="PF12833">
    <property type="entry name" value="HTH_18"/>
    <property type="match status" value="1"/>
</dbReference>
<keyword evidence="12" id="KW-0804">Transcription</keyword>
<keyword evidence="6" id="KW-0479">Metal-binding</keyword>
<keyword evidence="9" id="KW-0805">Transcription regulation</keyword>
<evidence type="ECO:0000313" key="15">
    <source>
        <dbReference type="EMBL" id="MZI93150.1"/>
    </source>
</evidence>
<dbReference type="GO" id="GO:0003700">
    <property type="term" value="F:DNA-binding transcription factor activity"/>
    <property type="evidence" value="ECO:0007669"/>
    <property type="project" value="InterPro"/>
</dbReference>
<dbReference type="InterPro" id="IPR009057">
    <property type="entry name" value="Homeodomain-like_sf"/>
</dbReference>
<evidence type="ECO:0000256" key="6">
    <source>
        <dbReference type="ARBA" id="ARBA00022723"/>
    </source>
</evidence>
<feature type="domain" description="HTH araC/xylS-type" evidence="14">
    <location>
        <begin position="86"/>
        <end position="184"/>
    </location>
</feature>
<dbReference type="EMBL" id="WEKT01000010">
    <property type="protein sequence ID" value="MZI93150.1"/>
    <property type="molecule type" value="Genomic_DNA"/>
</dbReference>
<evidence type="ECO:0000256" key="11">
    <source>
        <dbReference type="ARBA" id="ARBA00023159"/>
    </source>
</evidence>
<dbReference type="SUPFAM" id="SSF55945">
    <property type="entry name" value="TATA-box binding protein-like"/>
    <property type="match status" value="1"/>
</dbReference>
<dbReference type="PROSITE" id="PS01124">
    <property type="entry name" value="HTH_ARAC_FAMILY_2"/>
    <property type="match status" value="1"/>
</dbReference>
<evidence type="ECO:0000256" key="1">
    <source>
        <dbReference type="ARBA" id="ARBA00000086"/>
    </source>
</evidence>
<dbReference type="Gene3D" id="3.30.310.20">
    <property type="entry name" value="DNA-3-methyladenine glycosylase AlkA, N-terminal domain"/>
    <property type="match status" value="1"/>
</dbReference>
<dbReference type="GO" id="GO:0043916">
    <property type="term" value="F:DNA-7-methylguanine glycosylase activity"/>
    <property type="evidence" value="ECO:0007669"/>
    <property type="project" value="TreeGrafter"/>
</dbReference>
<sequence>MLDKEQCRQARLSRDARFDGRFFIAVKSTGIFCRPICPANLPKEENVTYYATAAESMAAGYRPCLRCHPDSAPHSNLWRGTETTFSRAMALIDLGALSEGSIAQLADRLGISERYLRQLFTQNLGMSPKKYALYQQLLFAKRLLHTSSMAITDIGFASGFQSTRRFNDAFVKHFRLTPTQIRRSNKHKTATQSVLLSYRGKLAWQEMLDFYRLRAIKGIEVITADSYERTAVLNDSTVWYRVSVTKDAQIKLEFRLDNIRDLRLLVSRVRRQFDLDADTDLIEQHLDAIQPGIVATKGIRIPGIWSRWEAGVRAILGQQVSVKAAIGQLNLLVAAFNQQTSELWNFPTPEQVKDADLSFLRMPNARKDTLARFAVFMNENPECDPRDWLALKGVGPWTVSYAKLRADSEEDCFLDNDLIVRKVMALHPELTKNNVSPWGSYATFHCWRYEGNIVND</sequence>
<dbReference type="GO" id="GO:0006307">
    <property type="term" value="P:DNA alkylation repair"/>
    <property type="evidence" value="ECO:0007669"/>
    <property type="project" value="TreeGrafter"/>
</dbReference>
<dbReference type="InterPro" id="IPR004026">
    <property type="entry name" value="Ada_DNA_repair_Zn-bd"/>
</dbReference>
<keyword evidence="16" id="KW-1185">Reference proteome</keyword>
<dbReference type="GO" id="GO:0032993">
    <property type="term" value="C:protein-DNA complex"/>
    <property type="evidence" value="ECO:0007669"/>
    <property type="project" value="TreeGrafter"/>
</dbReference>
<evidence type="ECO:0000256" key="13">
    <source>
        <dbReference type="ARBA" id="ARBA00023204"/>
    </source>
</evidence>
<dbReference type="Pfam" id="PF06029">
    <property type="entry name" value="AlkA_N"/>
    <property type="match status" value="1"/>
</dbReference>
<evidence type="ECO:0000256" key="10">
    <source>
        <dbReference type="ARBA" id="ARBA00023125"/>
    </source>
</evidence>
<keyword evidence="10" id="KW-0238">DNA-binding</keyword>
<protein>
    <recommendedName>
        <fullName evidence="3">DNA-3-methyladenine glycosylase II</fullName>
        <ecNumber evidence="3">3.2.2.21</ecNumber>
    </recommendedName>
</protein>
<gene>
    <name evidence="15" type="ORF">F9817_08050</name>
</gene>
<comment type="catalytic activity">
    <reaction evidence="1">
        <text>Hydrolysis of alkylated DNA, releasing 3-methyladenine, 3-methylguanine, 7-methylguanine and 7-methyladenine.</text>
        <dbReference type="EC" id="3.2.2.21"/>
    </reaction>
</comment>
<dbReference type="GO" id="GO:0043565">
    <property type="term" value="F:sequence-specific DNA binding"/>
    <property type="evidence" value="ECO:0007669"/>
    <property type="project" value="InterPro"/>
</dbReference>
<keyword evidence="11" id="KW-0010">Activator</keyword>
<dbReference type="GO" id="GO:0006285">
    <property type="term" value="P:base-excision repair, AP site formation"/>
    <property type="evidence" value="ECO:0007669"/>
    <property type="project" value="TreeGrafter"/>
</dbReference>
<comment type="caution">
    <text evidence="15">The sequence shown here is derived from an EMBL/GenBank/DDBJ whole genome shotgun (WGS) entry which is preliminary data.</text>
</comment>
<dbReference type="GO" id="GO:0008168">
    <property type="term" value="F:methyltransferase activity"/>
    <property type="evidence" value="ECO:0007669"/>
    <property type="project" value="UniProtKB-KW"/>
</dbReference>
<reference evidence="15 16" key="1">
    <citation type="submission" date="2019-10" db="EMBL/GenBank/DDBJ databases">
        <title>Vibrio sp. nov. isolated from a shrimp pond.</title>
        <authorList>
            <person name="Gomez-Gil B."/>
            <person name="Enciso-Ibarra J."/>
            <person name="Enciso-Ibarra K."/>
            <person name="Bolan-Mejia C."/>
        </authorList>
    </citation>
    <scope>NUCLEOTIDE SEQUENCE [LARGE SCALE GENOMIC DNA]</scope>
    <source>
        <strain evidence="15 16">CAIM 722</strain>
    </source>
</reference>
<dbReference type="SMART" id="SM01009">
    <property type="entry name" value="AlkA_N"/>
    <property type="match status" value="1"/>
</dbReference>
<evidence type="ECO:0000256" key="7">
    <source>
        <dbReference type="ARBA" id="ARBA00022763"/>
    </source>
</evidence>
<dbReference type="GO" id="GO:0008725">
    <property type="term" value="F:DNA-3-methyladenine glycosylase activity"/>
    <property type="evidence" value="ECO:0007669"/>
    <property type="project" value="TreeGrafter"/>
</dbReference>
<evidence type="ECO:0000256" key="9">
    <source>
        <dbReference type="ARBA" id="ARBA00023015"/>
    </source>
</evidence>
<keyword evidence="13" id="KW-0234">DNA repair</keyword>
<dbReference type="SUPFAM" id="SSF48150">
    <property type="entry name" value="DNA-glycosylase"/>
    <property type="match status" value="1"/>
</dbReference>
<dbReference type="SMART" id="SM00478">
    <property type="entry name" value="ENDO3c"/>
    <property type="match status" value="1"/>
</dbReference>
<evidence type="ECO:0000256" key="5">
    <source>
        <dbReference type="ARBA" id="ARBA00022679"/>
    </source>
</evidence>
<dbReference type="SUPFAM" id="SSF57884">
    <property type="entry name" value="Ada DNA repair protein, N-terminal domain (N-Ada 10)"/>
    <property type="match status" value="1"/>
</dbReference>
<dbReference type="InterPro" id="IPR037046">
    <property type="entry name" value="AlkA_N_sf"/>
</dbReference>
<name>A0A7X4LJK8_9VIBR</name>
<keyword evidence="5" id="KW-0808">Transferase</keyword>
<evidence type="ECO:0000256" key="12">
    <source>
        <dbReference type="ARBA" id="ARBA00023163"/>
    </source>
</evidence>
<dbReference type="GO" id="GO:0032131">
    <property type="term" value="F:alkylated DNA binding"/>
    <property type="evidence" value="ECO:0007669"/>
    <property type="project" value="TreeGrafter"/>
</dbReference>
<dbReference type="PANTHER" id="PTHR43003:SF13">
    <property type="entry name" value="DNA-3-METHYLADENINE GLYCOSYLASE 2"/>
    <property type="match status" value="1"/>
</dbReference>
<dbReference type="PANTHER" id="PTHR43003">
    <property type="entry name" value="DNA-3-METHYLADENINE GLYCOSYLASE"/>
    <property type="match status" value="1"/>
</dbReference>
<dbReference type="Gene3D" id="1.10.10.60">
    <property type="entry name" value="Homeodomain-like"/>
    <property type="match status" value="1"/>
</dbReference>
<keyword evidence="7" id="KW-0227">DNA damage</keyword>
<dbReference type="InterPro" id="IPR010316">
    <property type="entry name" value="AlkA_N"/>
</dbReference>
<organism evidence="15 16">
    <name type="scientific">Vibrio eleionomae</name>
    <dbReference type="NCBI Taxonomy" id="2653505"/>
    <lineage>
        <taxon>Bacteria</taxon>
        <taxon>Pseudomonadati</taxon>
        <taxon>Pseudomonadota</taxon>
        <taxon>Gammaproteobacteria</taxon>
        <taxon>Vibrionales</taxon>
        <taxon>Vibrionaceae</taxon>
        <taxon>Vibrio</taxon>
    </lineage>
</organism>
<evidence type="ECO:0000256" key="2">
    <source>
        <dbReference type="ARBA" id="ARBA00001947"/>
    </source>
</evidence>
<accession>A0A7X4LJK8</accession>
<dbReference type="AlphaFoldDB" id="A0A7X4LJK8"/>
<dbReference type="Proteomes" id="UP000462621">
    <property type="component" value="Unassembled WGS sequence"/>
</dbReference>
<dbReference type="PROSITE" id="PS00041">
    <property type="entry name" value="HTH_ARAC_FAMILY_1"/>
    <property type="match status" value="1"/>
</dbReference>
<dbReference type="GO" id="GO:0008270">
    <property type="term" value="F:zinc ion binding"/>
    <property type="evidence" value="ECO:0007669"/>
    <property type="project" value="InterPro"/>
</dbReference>
<dbReference type="SUPFAM" id="SSF46689">
    <property type="entry name" value="Homeodomain-like"/>
    <property type="match status" value="2"/>
</dbReference>
<keyword evidence="8" id="KW-0862">Zinc</keyword>
<proteinExistence type="predicted"/>
<evidence type="ECO:0000313" key="16">
    <source>
        <dbReference type="Proteomes" id="UP000462621"/>
    </source>
</evidence>
<dbReference type="InterPro" id="IPR018060">
    <property type="entry name" value="HTH_AraC"/>
</dbReference>